<dbReference type="PROSITE" id="PS01227">
    <property type="entry name" value="UPF0012"/>
    <property type="match status" value="1"/>
</dbReference>
<keyword evidence="2" id="KW-0808">Transferase</keyword>
<keyword evidence="2" id="KW-0012">Acyltransferase</keyword>
<dbReference type="EMBL" id="KF900559">
    <property type="protein sequence ID" value="AIE99258.1"/>
    <property type="molecule type" value="Genomic_DNA"/>
</dbReference>
<protein>
    <submittedName>
        <fullName evidence="2">Nitrilase/cyanide hydratase and apolipoprotein N-acyltransferase</fullName>
    </submittedName>
</protein>
<dbReference type="InterPro" id="IPR003010">
    <property type="entry name" value="C-N_Hydrolase"/>
</dbReference>
<evidence type="ECO:0000259" key="1">
    <source>
        <dbReference type="PROSITE" id="PS50263"/>
    </source>
</evidence>
<proteinExistence type="predicted"/>
<dbReference type="InterPro" id="IPR001110">
    <property type="entry name" value="UPF0012_CS"/>
</dbReference>
<dbReference type="AlphaFoldDB" id="A0A075G6L4"/>
<dbReference type="PANTHER" id="PTHR23088:SF27">
    <property type="entry name" value="DEAMINATED GLUTATHIONE AMIDASE"/>
    <property type="match status" value="1"/>
</dbReference>
<feature type="domain" description="CN hydrolase" evidence="1">
    <location>
        <begin position="14"/>
        <end position="255"/>
    </location>
</feature>
<organism evidence="2">
    <name type="scientific">uncultured marine thaumarchaeote KM3_107_D09</name>
    <dbReference type="NCBI Taxonomy" id="1455985"/>
    <lineage>
        <taxon>Archaea</taxon>
        <taxon>Nitrososphaerota</taxon>
        <taxon>environmental samples</taxon>
    </lineage>
</organism>
<evidence type="ECO:0000313" key="2">
    <source>
        <dbReference type="EMBL" id="AIE99258.1"/>
    </source>
</evidence>
<dbReference type="SUPFAM" id="SSF56317">
    <property type="entry name" value="Carbon-nitrogen hydrolase"/>
    <property type="match status" value="1"/>
</dbReference>
<sequence>MYLFILNSLTNSMPKIAIIQMSASTDKSKNLKKILDYIGKAAKQGAALCAFPEFMMLYTKASQTSEQLANMAESIHGNFVTKIADAAKQNSIMVIGTLYEKSAKKNRVYDTCFLVNKDGKVTRTYRKIHLYDALGFKESDKMIAGTKITLPAKTKIGTLGMLICYDLRFPEIARGLALAGSEILVVPSAWVKGPAKEEHWLTFNKTRATENGCYLIAPDQVGNIYCGRSIVVDPFGKILLDMKKRRGIGIVDISVQNVHKTRKKLPLLKNRRSKIYSNFKQ</sequence>
<dbReference type="InterPro" id="IPR036526">
    <property type="entry name" value="C-N_Hydrolase_sf"/>
</dbReference>
<accession>A0A075G6L4</accession>
<keyword evidence="2" id="KW-0449">Lipoprotein</keyword>
<reference evidence="2" key="1">
    <citation type="journal article" date="2014" name="Genome Biol. Evol.">
        <title>Pangenome evidence for extensive interdomain horizontal transfer affecting lineage core and shell genes in uncultured planktonic thaumarchaeota and euryarchaeota.</title>
        <authorList>
            <person name="Deschamps P."/>
            <person name="Zivanovic Y."/>
            <person name="Moreira D."/>
            <person name="Rodriguez-Valera F."/>
            <person name="Lopez-Garcia P."/>
        </authorList>
    </citation>
    <scope>NUCLEOTIDE SEQUENCE</scope>
</reference>
<dbReference type="Pfam" id="PF00795">
    <property type="entry name" value="CN_hydrolase"/>
    <property type="match status" value="1"/>
</dbReference>
<dbReference type="GO" id="GO:0016746">
    <property type="term" value="F:acyltransferase activity"/>
    <property type="evidence" value="ECO:0007669"/>
    <property type="project" value="UniProtKB-KW"/>
</dbReference>
<name>A0A075G6L4_9ARCH</name>
<dbReference type="CDD" id="cd07581">
    <property type="entry name" value="nitrilase_3"/>
    <property type="match status" value="1"/>
</dbReference>
<dbReference type="Gene3D" id="3.60.110.10">
    <property type="entry name" value="Carbon-nitrogen hydrolase"/>
    <property type="match status" value="1"/>
</dbReference>
<dbReference type="PANTHER" id="PTHR23088">
    <property type="entry name" value="NITRILASE-RELATED"/>
    <property type="match status" value="1"/>
</dbReference>
<dbReference type="PROSITE" id="PS50263">
    <property type="entry name" value="CN_HYDROLASE"/>
    <property type="match status" value="1"/>
</dbReference>